<evidence type="ECO:0000313" key="1">
    <source>
        <dbReference type="EMBL" id="PIS42195.1"/>
    </source>
</evidence>
<dbReference type="EMBL" id="PEXU01000054">
    <property type="protein sequence ID" value="PIS42195.1"/>
    <property type="molecule type" value="Genomic_DNA"/>
</dbReference>
<gene>
    <name evidence="1" type="ORF">COT24_04815</name>
</gene>
<dbReference type="InterPro" id="IPR015421">
    <property type="entry name" value="PyrdxlP-dep_Trfase_major"/>
</dbReference>
<dbReference type="GO" id="GO:0000271">
    <property type="term" value="P:polysaccharide biosynthetic process"/>
    <property type="evidence" value="ECO:0007669"/>
    <property type="project" value="TreeGrafter"/>
</dbReference>
<organism evidence="1 2">
    <name type="scientific">Candidatus Kerfeldbacteria bacterium CG08_land_8_20_14_0_20_40_16</name>
    <dbReference type="NCBI Taxonomy" id="2014244"/>
    <lineage>
        <taxon>Bacteria</taxon>
        <taxon>Candidatus Kerfeldiibacteriota</taxon>
    </lineage>
</organism>
<name>A0A2H0YUM0_9BACT</name>
<feature type="non-terminal residue" evidence="1">
    <location>
        <position position="74"/>
    </location>
</feature>
<reference evidence="1 2" key="1">
    <citation type="submission" date="2017-09" db="EMBL/GenBank/DDBJ databases">
        <title>Depth-based differentiation of microbial function through sediment-hosted aquifers and enrichment of novel symbionts in the deep terrestrial subsurface.</title>
        <authorList>
            <person name="Probst A.J."/>
            <person name="Ladd B."/>
            <person name="Jarett J.K."/>
            <person name="Geller-Mcgrath D.E."/>
            <person name="Sieber C.M."/>
            <person name="Emerson J.B."/>
            <person name="Anantharaman K."/>
            <person name="Thomas B.C."/>
            <person name="Malmstrom R."/>
            <person name="Stieglmeier M."/>
            <person name="Klingl A."/>
            <person name="Woyke T."/>
            <person name="Ryan C.M."/>
            <person name="Banfield J.F."/>
        </authorList>
    </citation>
    <scope>NUCLEOTIDE SEQUENCE [LARGE SCALE GENOMIC DNA]</scope>
    <source>
        <strain evidence="1">CG08_land_8_20_14_0_20_40_16</strain>
    </source>
</reference>
<feature type="non-terminal residue" evidence="1">
    <location>
        <position position="1"/>
    </location>
</feature>
<dbReference type="Proteomes" id="UP000231542">
    <property type="component" value="Unassembled WGS sequence"/>
</dbReference>
<dbReference type="AlphaFoldDB" id="A0A2H0YUM0"/>
<dbReference type="InterPro" id="IPR015424">
    <property type="entry name" value="PyrdxlP-dep_Trfase"/>
</dbReference>
<proteinExistence type="predicted"/>
<dbReference type="InterPro" id="IPR000653">
    <property type="entry name" value="DegT/StrS_aminotransferase"/>
</dbReference>
<dbReference type="GO" id="GO:0030170">
    <property type="term" value="F:pyridoxal phosphate binding"/>
    <property type="evidence" value="ECO:0007669"/>
    <property type="project" value="TreeGrafter"/>
</dbReference>
<protein>
    <submittedName>
        <fullName evidence="1">DegT/DnrJ/EryC1/StrS family aminotransferase</fullName>
    </submittedName>
</protein>
<evidence type="ECO:0000313" key="2">
    <source>
        <dbReference type="Proteomes" id="UP000231542"/>
    </source>
</evidence>
<comment type="caution">
    <text evidence="1">The sequence shown here is derived from an EMBL/GenBank/DDBJ whole genome shotgun (WGS) entry which is preliminary data.</text>
</comment>
<sequence>YVGAKPVFADIEEKTFGLDPEDVERKITPRTKAIIPIHYGGMPCQIEELRKIARNHNLILIEDAAESFGAKLKG</sequence>
<dbReference type="Gene3D" id="3.40.640.10">
    <property type="entry name" value="Type I PLP-dependent aspartate aminotransferase-like (Major domain)"/>
    <property type="match status" value="1"/>
</dbReference>
<keyword evidence="1" id="KW-0808">Transferase</keyword>
<accession>A0A2H0YUM0</accession>
<dbReference type="PANTHER" id="PTHR30244">
    <property type="entry name" value="TRANSAMINASE"/>
    <property type="match status" value="1"/>
</dbReference>
<dbReference type="GO" id="GO:0008483">
    <property type="term" value="F:transaminase activity"/>
    <property type="evidence" value="ECO:0007669"/>
    <property type="project" value="UniProtKB-KW"/>
</dbReference>
<dbReference type="Pfam" id="PF01041">
    <property type="entry name" value="DegT_DnrJ_EryC1"/>
    <property type="match status" value="1"/>
</dbReference>
<keyword evidence="1" id="KW-0032">Aminotransferase</keyword>
<dbReference type="SUPFAM" id="SSF53383">
    <property type="entry name" value="PLP-dependent transferases"/>
    <property type="match status" value="1"/>
</dbReference>
<dbReference type="PANTHER" id="PTHR30244:SF34">
    <property type="entry name" value="DTDP-4-AMINO-4,6-DIDEOXYGALACTOSE TRANSAMINASE"/>
    <property type="match status" value="1"/>
</dbReference>